<dbReference type="PROSITE" id="PS00675">
    <property type="entry name" value="SIGMA54_INTERACT_1"/>
    <property type="match status" value="1"/>
</dbReference>
<dbReference type="SMART" id="SM00382">
    <property type="entry name" value="AAA"/>
    <property type="match status" value="1"/>
</dbReference>
<organism evidence="10 11">
    <name type="scientific">Flavobacterium zepuense</name>
    <dbReference type="NCBI Taxonomy" id="2593302"/>
    <lineage>
        <taxon>Bacteria</taxon>
        <taxon>Pseudomonadati</taxon>
        <taxon>Bacteroidota</taxon>
        <taxon>Flavobacteriia</taxon>
        <taxon>Flavobacteriales</taxon>
        <taxon>Flavobacteriaceae</taxon>
        <taxon>Flavobacterium</taxon>
    </lineage>
</organism>
<name>A0A552V9W3_9FLAO</name>
<keyword evidence="2" id="KW-0067">ATP-binding</keyword>
<dbReference type="InterPro" id="IPR002197">
    <property type="entry name" value="HTH_Fis"/>
</dbReference>
<evidence type="ECO:0000256" key="1">
    <source>
        <dbReference type="ARBA" id="ARBA00022741"/>
    </source>
</evidence>
<dbReference type="CDD" id="cd00009">
    <property type="entry name" value="AAA"/>
    <property type="match status" value="1"/>
</dbReference>
<evidence type="ECO:0000313" key="11">
    <source>
        <dbReference type="Proteomes" id="UP000320643"/>
    </source>
</evidence>
<dbReference type="Gene3D" id="3.40.50.2300">
    <property type="match status" value="1"/>
</dbReference>
<dbReference type="InterPro" id="IPR001789">
    <property type="entry name" value="Sig_transdc_resp-reg_receiver"/>
</dbReference>
<dbReference type="InterPro" id="IPR025943">
    <property type="entry name" value="Sigma_54_int_dom_ATP-bd_2"/>
</dbReference>
<dbReference type="Proteomes" id="UP000320643">
    <property type="component" value="Unassembled WGS sequence"/>
</dbReference>
<sequence>MENKEKILIVEDEFIVANNLKLILKKDGYDIIGIASSATQARALLADKKPDWVLLDIMLKGNETGIDLARELTQQKIPFLFISANTNQSTLEAVKKTQPYGFMVKPFRQKDLLVMLDIARYRYAVENEAKKLIPQTKEKTVTIAGIIGNSILLNEVLAKINIVAPTETSVLITGESGTGKERIAHTIHENSLRKHKPIVIVNCAAIPLSLLESELFGHEKGAFTGANSQRIGKFEQADGGTLFLDEIGELPLDAQVKLLRVLQEKEIDRIGGSKATKVDVRIIAATNRTLEQEVAEGRFRLDLYYRLNIFPLQVPALRERKDDIPQLAHHFLKKFNAAAKRDINAFSAEVLQQLQSYNWPGNIRELEHLIERSVLMTAGNEINQINIPVSTTSHSSTASNLAAMQSLEDVERNHIVKILQACGGKVSGPDGAAKILNLAPTTLYSKMKKLGIQQEYY</sequence>
<dbReference type="GO" id="GO:0006355">
    <property type="term" value="P:regulation of DNA-templated transcription"/>
    <property type="evidence" value="ECO:0007669"/>
    <property type="project" value="InterPro"/>
</dbReference>
<evidence type="ECO:0000256" key="7">
    <source>
        <dbReference type="PROSITE-ProRule" id="PRU00169"/>
    </source>
</evidence>
<evidence type="ECO:0000313" key="10">
    <source>
        <dbReference type="EMBL" id="TRW27263.1"/>
    </source>
</evidence>
<dbReference type="PANTHER" id="PTHR32071:SF57">
    <property type="entry name" value="C4-DICARBOXYLATE TRANSPORT TRANSCRIPTIONAL REGULATORY PROTEIN DCTD"/>
    <property type="match status" value="1"/>
</dbReference>
<dbReference type="GO" id="GO:0005524">
    <property type="term" value="F:ATP binding"/>
    <property type="evidence" value="ECO:0007669"/>
    <property type="project" value="UniProtKB-KW"/>
</dbReference>
<keyword evidence="5" id="KW-0010">Activator</keyword>
<dbReference type="GO" id="GO:0000160">
    <property type="term" value="P:phosphorelay signal transduction system"/>
    <property type="evidence" value="ECO:0007669"/>
    <property type="project" value="InterPro"/>
</dbReference>
<dbReference type="PROSITE" id="PS50045">
    <property type="entry name" value="SIGMA54_INTERACT_4"/>
    <property type="match status" value="1"/>
</dbReference>
<keyword evidence="1" id="KW-0547">Nucleotide-binding</keyword>
<accession>A0A552V9W3</accession>
<keyword evidence="4" id="KW-0238">DNA-binding</keyword>
<dbReference type="PANTHER" id="PTHR32071">
    <property type="entry name" value="TRANSCRIPTIONAL REGULATORY PROTEIN"/>
    <property type="match status" value="1"/>
</dbReference>
<dbReference type="Pfam" id="PF25601">
    <property type="entry name" value="AAA_lid_14"/>
    <property type="match status" value="1"/>
</dbReference>
<dbReference type="OrthoDB" id="9782110at2"/>
<dbReference type="Gene3D" id="1.10.8.60">
    <property type="match status" value="1"/>
</dbReference>
<evidence type="ECO:0000256" key="6">
    <source>
        <dbReference type="ARBA" id="ARBA00023163"/>
    </source>
</evidence>
<evidence type="ECO:0000256" key="4">
    <source>
        <dbReference type="ARBA" id="ARBA00023125"/>
    </source>
</evidence>
<dbReference type="InterPro" id="IPR058031">
    <property type="entry name" value="AAA_lid_NorR"/>
</dbReference>
<dbReference type="SMART" id="SM00448">
    <property type="entry name" value="REC"/>
    <property type="match status" value="1"/>
</dbReference>
<evidence type="ECO:0000256" key="2">
    <source>
        <dbReference type="ARBA" id="ARBA00022840"/>
    </source>
</evidence>
<feature type="domain" description="Sigma-54 factor interaction" evidence="8">
    <location>
        <begin position="146"/>
        <end position="375"/>
    </location>
</feature>
<evidence type="ECO:0000259" key="8">
    <source>
        <dbReference type="PROSITE" id="PS50045"/>
    </source>
</evidence>
<dbReference type="InterPro" id="IPR027417">
    <property type="entry name" value="P-loop_NTPase"/>
</dbReference>
<dbReference type="Pfam" id="PF00072">
    <property type="entry name" value="Response_reg"/>
    <property type="match status" value="1"/>
</dbReference>
<dbReference type="InterPro" id="IPR003593">
    <property type="entry name" value="AAA+_ATPase"/>
</dbReference>
<dbReference type="InterPro" id="IPR025662">
    <property type="entry name" value="Sigma_54_int_dom_ATP-bd_1"/>
</dbReference>
<dbReference type="Gene3D" id="3.40.50.300">
    <property type="entry name" value="P-loop containing nucleotide triphosphate hydrolases"/>
    <property type="match status" value="1"/>
</dbReference>
<dbReference type="InterPro" id="IPR009057">
    <property type="entry name" value="Homeodomain-like_sf"/>
</dbReference>
<comment type="caution">
    <text evidence="10">The sequence shown here is derived from an EMBL/GenBank/DDBJ whole genome shotgun (WGS) entry which is preliminary data.</text>
</comment>
<protein>
    <submittedName>
        <fullName evidence="10">Sigma-54-dependent Fis family transcriptional regulator</fullName>
    </submittedName>
</protein>
<dbReference type="FunFam" id="3.40.50.300:FF:000006">
    <property type="entry name" value="DNA-binding transcriptional regulator NtrC"/>
    <property type="match status" value="1"/>
</dbReference>
<dbReference type="PROSITE" id="PS00688">
    <property type="entry name" value="SIGMA54_INTERACT_3"/>
    <property type="match status" value="1"/>
</dbReference>
<dbReference type="Pfam" id="PF00158">
    <property type="entry name" value="Sigma54_activat"/>
    <property type="match status" value="1"/>
</dbReference>
<dbReference type="Pfam" id="PF02954">
    <property type="entry name" value="HTH_8"/>
    <property type="match status" value="1"/>
</dbReference>
<proteinExistence type="predicted"/>
<evidence type="ECO:0000256" key="3">
    <source>
        <dbReference type="ARBA" id="ARBA00023015"/>
    </source>
</evidence>
<dbReference type="InterPro" id="IPR025944">
    <property type="entry name" value="Sigma_54_int_dom_CS"/>
</dbReference>
<keyword evidence="6" id="KW-0804">Transcription</keyword>
<evidence type="ECO:0000259" key="9">
    <source>
        <dbReference type="PROSITE" id="PS50110"/>
    </source>
</evidence>
<dbReference type="PROSITE" id="PS00676">
    <property type="entry name" value="SIGMA54_INTERACT_2"/>
    <property type="match status" value="1"/>
</dbReference>
<evidence type="ECO:0000256" key="5">
    <source>
        <dbReference type="ARBA" id="ARBA00023159"/>
    </source>
</evidence>
<dbReference type="CDD" id="cd17534">
    <property type="entry name" value="REC_DC-like"/>
    <property type="match status" value="1"/>
</dbReference>
<keyword evidence="11" id="KW-1185">Reference proteome</keyword>
<dbReference type="SUPFAM" id="SSF52540">
    <property type="entry name" value="P-loop containing nucleoside triphosphate hydrolases"/>
    <property type="match status" value="1"/>
</dbReference>
<reference evidence="10 11" key="1">
    <citation type="submission" date="2019-07" db="EMBL/GenBank/DDBJ databases">
        <title>Flavobacterium sp. nov., isolated from glacier ice.</title>
        <authorList>
            <person name="Liu Q."/>
            <person name="Xin Y.-H."/>
        </authorList>
    </citation>
    <scope>NUCLEOTIDE SEQUENCE [LARGE SCALE GENOMIC DNA]</scope>
    <source>
        <strain evidence="10 11">ZT4R6</strain>
    </source>
</reference>
<dbReference type="GO" id="GO:0043565">
    <property type="term" value="F:sequence-specific DNA binding"/>
    <property type="evidence" value="ECO:0007669"/>
    <property type="project" value="InterPro"/>
</dbReference>
<keyword evidence="7" id="KW-0597">Phosphoprotein</keyword>
<dbReference type="PROSITE" id="PS50110">
    <property type="entry name" value="RESPONSE_REGULATORY"/>
    <property type="match status" value="1"/>
</dbReference>
<dbReference type="EMBL" id="VJVZ01000001">
    <property type="protein sequence ID" value="TRW27263.1"/>
    <property type="molecule type" value="Genomic_DNA"/>
</dbReference>
<dbReference type="RefSeq" id="WP_143371489.1">
    <property type="nucleotide sequence ID" value="NZ_VJVZ01000001.1"/>
</dbReference>
<keyword evidence="3" id="KW-0805">Transcription regulation</keyword>
<feature type="domain" description="Response regulatory" evidence="9">
    <location>
        <begin position="6"/>
        <end position="120"/>
    </location>
</feature>
<gene>
    <name evidence="10" type="ORF">FMM05_01090</name>
</gene>
<dbReference type="SUPFAM" id="SSF52172">
    <property type="entry name" value="CheY-like"/>
    <property type="match status" value="1"/>
</dbReference>
<dbReference type="InterPro" id="IPR011006">
    <property type="entry name" value="CheY-like_superfamily"/>
</dbReference>
<dbReference type="Gene3D" id="1.10.10.60">
    <property type="entry name" value="Homeodomain-like"/>
    <property type="match status" value="1"/>
</dbReference>
<dbReference type="FunFam" id="1.10.8.60:FF:000014">
    <property type="entry name" value="DNA-binding transcriptional regulator NtrC"/>
    <property type="match status" value="1"/>
</dbReference>
<feature type="modified residue" description="4-aspartylphosphate" evidence="7">
    <location>
        <position position="56"/>
    </location>
</feature>
<dbReference type="AlphaFoldDB" id="A0A552V9W3"/>
<dbReference type="SUPFAM" id="SSF46689">
    <property type="entry name" value="Homeodomain-like"/>
    <property type="match status" value="1"/>
</dbReference>
<dbReference type="InterPro" id="IPR002078">
    <property type="entry name" value="Sigma_54_int"/>
</dbReference>